<dbReference type="Gene3D" id="1.10.1660.10">
    <property type="match status" value="1"/>
</dbReference>
<evidence type="ECO:0000313" key="3">
    <source>
        <dbReference type="EMBL" id="TNM73039.1"/>
    </source>
</evidence>
<dbReference type="EMBL" id="VDMO01000001">
    <property type="protein sequence ID" value="TNM73039.1"/>
    <property type="molecule type" value="Genomic_DNA"/>
</dbReference>
<sequence>MLDIAPDWTGGIDAFVDTANTWLPRLLPLDRAARPKDEVNARLVRHYTTVGLLSLPTREGREARYDRRHLLQLLALRRVMADGLSGKALYSVLSGQDEDGLARLAVEGATLELEAVAASPASSDALSYLQELKARQNASSSATREELSKEAAMSGATKLISRLSPSLAIQPLSSAQTAFFNREPLQLNAVAPEPVPTPPAAVPLWRVTPRPGLELTLDAAFKTPKSEAEWERLLTDLRVALATVDRL</sequence>
<dbReference type="RefSeq" id="WP_139400041.1">
    <property type="nucleotide sequence ID" value="NZ_JACHEW010000002.1"/>
</dbReference>
<comment type="caution">
    <text evidence="3">The sequence shown here is derived from an EMBL/GenBank/DDBJ whole genome shotgun (WGS) entry which is preliminary data.</text>
</comment>
<evidence type="ECO:0000313" key="5">
    <source>
        <dbReference type="Proteomes" id="UP000629870"/>
    </source>
</evidence>
<reference evidence="2 5" key="2">
    <citation type="submission" date="2020-08" db="EMBL/GenBank/DDBJ databases">
        <title>Genomic Encyclopedia of Type Strains, Phase IV (KMG-IV): sequencing the most valuable type-strain genomes for metagenomic binning, comparative biology and taxonomic classification.</title>
        <authorList>
            <person name="Goeker M."/>
        </authorList>
    </citation>
    <scope>NUCLEOTIDE SEQUENCE [LARGE SCALE GENOMIC DNA]</scope>
    <source>
        <strain evidence="2 5">DSM 12027</strain>
    </source>
</reference>
<dbReference type="GO" id="GO:0003677">
    <property type="term" value="F:DNA binding"/>
    <property type="evidence" value="ECO:0007669"/>
    <property type="project" value="UniProtKB-KW"/>
</dbReference>
<protein>
    <submittedName>
        <fullName evidence="2">DNA-binding transcriptional MerR regulator</fullName>
    </submittedName>
    <submittedName>
        <fullName evidence="3">MerR family transcriptional regulator</fullName>
    </submittedName>
</protein>
<dbReference type="Proteomes" id="UP000629870">
    <property type="component" value="Unassembled WGS sequence"/>
</dbReference>
<dbReference type="InterPro" id="IPR000551">
    <property type="entry name" value="MerR-type_HTH_dom"/>
</dbReference>
<proteinExistence type="predicted"/>
<dbReference type="SUPFAM" id="SSF46955">
    <property type="entry name" value="Putative DNA-binding domain"/>
    <property type="match status" value="1"/>
</dbReference>
<organism evidence="3 4">
    <name type="scientific">Deinococcus radiopugnans ATCC 19172</name>
    <dbReference type="NCBI Taxonomy" id="585398"/>
    <lineage>
        <taxon>Bacteria</taxon>
        <taxon>Thermotogati</taxon>
        <taxon>Deinococcota</taxon>
        <taxon>Deinococci</taxon>
        <taxon>Deinococcales</taxon>
        <taxon>Deinococcaceae</taxon>
        <taxon>Deinococcus</taxon>
    </lineage>
</organism>
<dbReference type="Pfam" id="PF13411">
    <property type="entry name" value="MerR_1"/>
    <property type="match status" value="1"/>
</dbReference>
<dbReference type="AlphaFoldDB" id="A0A5C4YD22"/>
<dbReference type="OrthoDB" id="70277at2"/>
<dbReference type="InterPro" id="IPR009061">
    <property type="entry name" value="DNA-bd_dom_put_sf"/>
</dbReference>
<keyword evidence="5" id="KW-1185">Reference proteome</keyword>
<evidence type="ECO:0000259" key="1">
    <source>
        <dbReference type="Pfam" id="PF13411"/>
    </source>
</evidence>
<gene>
    <name evidence="3" type="ORF">FHR04_01020</name>
    <name evidence="2" type="ORF">HNQ04_000490</name>
</gene>
<reference evidence="3 4" key="1">
    <citation type="submission" date="2019-06" db="EMBL/GenBank/DDBJ databases">
        <title>Genome sequence of Deinococcus radiopugnans ATCC 19172.</title>
        <authorList>
            <person name="Maclea K.S."/>
            <person name="Maynard C.R."/>
        </authorList>
    </citation>
    <scope>NUCLEOTIDE SEQUENCE [LARGE SCALE GENOMIC DNA]</scope>
    <source>
        <strain evidence="3 4">ATCC 19172</strain>
    </source>
</reference>
<dbReference type="GO" id="GO:0006355">
    <property type="term" value="P:regulation of DNA-templated transcription"/>
    <property type="evidence" value="ECO:0007669"/>
    <property type="project" value="InterPro"/>
</dbReference>
<dbReference type="Proteomes" id="UP000313988">
    <property type="component" value="Unassembled WGS sequence"/>
</dbReference>
<accession>A0A5C4YD22</accession>
<name>A0A5C4YD22_9DEIO</name>
<evidence type="ECO:0000313" key="4">
    <source>
        <dbReference type="Proteomes" id="UP000313988"/>
    </source>
</evidence>
<feature type="domain" description="HTH merR-type" evidence="1">
    <location>
        <begin position="38"/>
        <end position="93"/>
    </location>
</feature>
<keyword evidence="2" id="KW-0238">DNA-binding</keyword>
<dbReference type="EMBL" id="JACHEW010000002">
    <property type="protein sequence ID" value="MBB6015261.1"/>
    <property type="molecule type" value="Genomic_DNA"/>
</dbReference>
<evidence type="ECO:0000313" key="2">
    <source>
        <dbReference type="EMBL" id="MBB6015261.1"/>
    </source>
</evidence>